<comment type="caution">
    <text evidence="3">The sequence shown here is derived from an EMBL/GenBank/DDBJ whole genome shotgun (WGS) entry which is preliminary data.</text>
</comment>
<feature type="domain" description="CN hydrolase" evidence="2">
    <location>
        <begin position="18"/>
        <end position="285"/>
    </location>
</feature>
<name>G2E881_9GAMM</name>
<dbReference type="PROSITE" id="PS50263">
    <property type="entry name" value="CN_HYDROLASE"/>
    <property type="match status" value="1"/>
</dbReference>
<dbReference type="Proteomes" id="UP000004200">
    <property type="component" value="Unassembled WGS sequence"/>
</dbReference>
<evidence type="ECO:0000256" key="1">
    <source>
        <dbReference type="ARBA" id="ARBA00022801"/>
    </source>
</evidence>
<keyword evidence="3" id="KW-0449">Lipoprotein</keyword>
<keyword evidence="4" id="KW-1185">Reference proteome</keyword>
<accession>G2E881</accession>
<sequence length="307" mass="33455">MIINSYIKTTPPAHGRGIRLAVLQDTGPAGTTDAIRHNLDRLESAAGIALGFGAQLISFPELYLSGYAVPPDRLYALAMSPGDETLSEVAAIAREKGIGIVCPYPERAEVAGETRYYDAIALFGPDGSLLKNYRKTHLWGPDEKKIWTPGYLYPEEGPALTVHAINGFPVGLLNCYEAEFPELTRRLALEGAKLVIIPTAADESTRLSTGEWTSPAYPDIAKTLIPAHAWENGLFVCYSNRCQGETLDSEPVGRYLGNSVIANPHGEPMVAAKNEPTLLIADCIPSDYGPTHPENTDYLKDRRPELY</sequence>
<evidence type="ECO:0000313" key="3">
    <source>
        <dbReference type="EMBL" id="EGV27689.1"/>
    </source>
</evidence>
<protein>
    <submittedName>
        <fullName evidence="3">Nitrilase/cyanide hydratase and apolipoprotein N-acyltransferase</fullName>
    </submittedName>
</protein>
<dbReference type="CDD" id="cd07576">
    <property type="entry name" value="R-amidase_like"/>
    <property type="match status" value="1"/>
</dbReference>
<evidence type="ECO:0000259" key="2">
    <source>
        <dbReference type="PROSITE" id="PS50263"/>
    </source>
</evidence>
<organism evidence="3 4">
    <name type="scientific">Thiorhodococcus drewsii AZ1</name>
    <dbReference type="NCBI Taxonomy" id="765913"/>
    <lineage>
        <taxon>Bacteria</taxon>
        <taxon>Pseudomonadati</taxon>
        <taxon>Pseudomonadota</taxon>
        <taxon>Gammaproteobacteria</taxon>
        <taxon>Chromatiales</taxon>
        <taxon>Chromatiaceae</taxon>
        <taxon>Thiorhodococcus</taxon>
    </lineage>
</organism>
<dbReference type="AlphaFoldDB" id="G2E881"/>
<dbReference type="RefSeq" id="WP_007043207.1">
    <property type="nucleotide sequence ID" value="NZ_AFWT01000068.1"/>
</dbReference>
<keyword evidence="1" id="KW-0378">Hydrolase</keyword>
<dbReference type="InterPro" id="IPR050345">
    <property type="entry name" value="Aliph_Amidase/BUP"/>
</dbReference>
<evidence type="ECO:0000313" key="4">
    <source>
        <dbReference type="Proteomes" id="UP000004200"/>
    </source>
</evidence>
<dbReference type="Gene3D" id="3.60.110.10">
    <property type="entry name" value="Carbon-nitrogen hydrolase"/>
    <property type="match status" value="1"/>
</dbReference>
<dbReference type="STRING" id="765913.ThidrDRAFT_4495"/>
<keyword evidence="3" id="KW-0808">Transferase</keyword>
<dbReference type="PANTHER" id="PTHR43674:SF2">
    <property type="entry name" value="BETA-UREIDOPROPIONASE"/>
    <property type="match status" value="1"/>
</dbReference>
<dbReference type="InterPro" id="IPR036526">
    <property type="entry name" value="C-N_Hydrolase_sf"/>
</dbReference>
<proteinExistence type="predicted"/>
<dbReference type="EMBL" id="AFWT01000068">
    <property type="protein sequence ID" value="EGV27689.1"/>
    <property type="molecule type" value="Genomic_DNA"/>
</dbReference>
<dbReference type="GO" id="GO:0050126">
    <property type="term" value="F:N-carbamoylputrescine amidase activity"/>
    <property type="evidence" value="ECO:0007669"/>
    <property type="project" value="TreeGrafter"/>
</dbReference>
<dbReference type="PATRIC" id="fig|765913.3.peg.4566"/>
<dbReference type="SUPFAM" id="SSF56317">
    <property type="entry name" value="Carbon-nitrogen hydrolase"/>
    <property type="match status" value="1"/>
</dbReference>
<dbReference type="InterPro" id="IPR003010">
    <property type="entry name" value="C-N_Hydrolase"/>
</dbReference>
<keyword evidence="3" id="KW-0012">Acyltransferase</keyword>
<dbReference type="PANTHER" id="PTHR43674">
    <property type="entry name" value="NITRILASE C965.09-RELATED"/>
    <property type="match status" value="1"/>
</dbReference>
<dbReference type="GO" id="GO:0016746">
    <property type="term" value="F:acyltransferase activity"/>
    <property type="evidence" value="ECO:0007669"/>
    <property type="project" value="UniProtKB-KW"/>
</dbReference>
<reference evidence="3 4" key="1">
    <citation type="submission" date="2011-06" db="EMBL/GenBank/DDBJ databases">
        <title>The draft genome of Thiorhodococcus drewsii AZ1.</title>
        <authorList>
            <consortium name="US DOE Joint Genome Institute (JGI-PGF)"/>
            <person name="Lucas S."/>
            <person name="Han J."/>
            <person name="Lapidus A."/>
            <person name="Cheng J.-F."/>
            <person name="Goodwin L."/>
            <person name="Pitluck S."/>
            <person name="Peters L."/>
            <person name="Land M.L."/>
            <person name="Hauser L."/>
            <person name="Vogl K."/>
            <person name="Liu Z."/>
            <person name="Imhoff J."/>
            <person name="Thiel V."/>
            <person name="Frigaard N.-U."/>
            <person name="Bryant D.A."/>
            <person name="Woyke T.J."/>
        </authorList>
    </citation>
    <scope>NUCLEOTIDE SEQUENCE [LARGE SCALE GENOMIC DNA]</scope>
    <source>
        <strain evidence="3 4">AZ1</strain>
    </source>
</reference>
<dbReference type="OrthoDB" id="9811121at2"/>
<dbReference type="GO" id="GO:0033388">
    <property type="term" value="P:putrescine biosynthetic process from arginine"/>
    <property type="evidence" value="ECO:0007669"/>
    <property type="project" value="TreeGrafter"/>
</dbReference>
<dbReference type="Pfam" id="PF00795">
    <property type="entry name" value="CN_hydrolase"/>
    <property type="match status" value="1"/>
</dbReference>
<dbReference type="eggNOG" id="COG0388">
    <property type="taxonomic scope" value="Bacteria"/>
</dbReference>
<gene>
    <name evidence="3" type="ORF">ThidrDRAFT_4495</name>
</gene>
<dbReference type="InterPro" id="IPR044083">
    <property type="entry name" value="RamA-like"/>
</dbReference>